<proteinExistence type="inferred from homology"/>
<dbReference type="Gene3D" id="3.30.160.540">
    <property type="match status" value="1"/>
</dbReference>
<keyword evidence="10" id="KW-1185">Reference proteome</keyword>
<dbReference type="GO" id="GO:0000902">
    <property type="term" value="P:cell morphogenesis"/>
    <property type="evidence" value="ECO:0007669"/>
    <property type="project" value="InterPro"/>
</dbReference>
<dbReference type="PANTHER" id="PTHR34108">
    <property type="entry name" value="SEPTUM SITE-DETERMINING PROTEIN MINC"/>
    <property type="match status" value="1"/>
</dbReference>
<comment type="subunit">
    <text evidence="5 6">Interacts with MinD and FtsZ.</text>
</comment>
<evidence type="ECO:0000256" key="1">
    <source>
        <dbReference type="ARBA" id="ARBA00006291"/>
    </source>
</evidence>
<accession>A0A4U8QEG1</accession>
<sequence length="229" mass="25325">MGITMNQSSVIIKSNKYGLIVILDDKLPFDELLQAVADKFLESTNFFQDAKMAITFRGRVLTKQQEKDMVSAIVNNSRIHILCVVDERKDDEEYYKNAVTAAMEELDRRDGQFYKGTLRAGQVLEVETSIIILGDVNPGGIVTSKGNIVVLGSCRGNVYAGASGNRECFVAALVMKPNQIRIADKIARSAITKKADTGEYAIDPKIAYIKDDHIFVKNISQDALNDISL</sequence>
<dbReference type="EMBL" id="QGQD01000006">
    <property type="protein sequence ID" value="TLD02854.1"/>
    <property type="molecule type" value="Genomic_DNA"/>
</dbReference>
<dbReference type="InterPro" id="IPR013033">
    <property type="entry name" value="MinC"/>
</dbReference>
<dbReference type="PANTHER" id="PTHR34108:SF1">
    <property type="entry name" value="SEPTUM SITE-DETERMINING PROTEIN MINC"/>
    <property type="match status" value="1"/>
</dbReference>
<dbReference type="Proteomes" id="UP000306509">
    <property type="component" value="Unassembled WGS sequence"/>
</dbReference>
<evidence type="ECO:0000256" key="3">
    <source>
        <dbReference type="ARBA" id="ARBA00023210"/>
    </source>
</evidence>
<keyword evidence="4 6" id="KW-0131">Cell cycle</keyword>
<evidence type="ECO:0000259" key="7">
    <source>
        <dbReference type="Pfam" id="PF03775"/>
    </source>
</evidence>
<protein>
    <recommendedName>
        <fullName evidence="6">Probable septum site-determining protein MinC</fullName>
    </recommendedName>
</protein>
<dbReference type="InterPro" id="IPR055219">
    <property type="entry name" value="MinC_N_1"/>
</dbReference>
<evidence type="ECO:0000256" key="4">
    <source>
        <dbReference type="ARBA" id="ARBA00023306"/>
    </source>
</evidence>
<evidence type="ECO:0000256" key="6">
    <source>
        <dbReference type="HAMAP-Rule" id="MF_00267"/>
    </source>
</evidence>
<dbReference type="STRING" id="180332.GCA_000797495_05511"/>
<comment type="caution">
    <text evidence="9">The sequence shown here is derived from an EMBL/GenBank/DDBJ whole genome shotgun (WGS) entry which is preliminary data.</text>
</comment>
<dbReference type="SUPFAM" id="SSF63848">
    <property type="entry name" value="Cell-division inhibitor MinC, C-terminal domain"/>
    <property type="match status" value="1"/>
</dbReference>
<dbReference type="HAMAP" id="MF_00267">
    <property type="entry name" value="MinC"/>
    <property type="match status" value="1"/>
</dbReference>
<keyword evidence="3 6" id="KW-0717">Septation</keyword>
<dbReference type="OrthoDB" id="9790810at2"/>
<evidence type="ECO:0000256" key="5">
    <source>
        <dbReference type="ARBA" id="ARBA00046874"/>
    </source>
</evidence>
<reference evidence="9 10" key="1">
    <citation type="journal article" date="2019" name="Anaerobe">
        <title>Detection of Robinsoniella peoriensis in multiple bone samples of a trauma patient.</title>
        <authorList>
            <person name="Schrottner P."/>
            <person name="Hartwich K."/>
            <person name="Bunk B."/>
            <person name="Schober I."/>
            <person name="Helbig S."/>
            <person name="Rudolph W.W."/>
            <person name="Gunzer F."/>
        </authorList>
    </citation>
    <scope>NUCLEOTIDE SEQUENCE [LARGE SCALE GENOMIC DNA]</scope>
    <source>
        <strain evidence="9 10">DSM 106044</strain>
    </source>
</reference>
<dbReference type="GO" id="GO:1901891">
    <property type="term" value="P:regulation of cell septum assembly"/>
    <property type="evidence" value="ECO:0007669"/>
    <property type="project" value="InterPro"/>
</dbReference>
<dbReference type="InterPro" id="IPR005526">
    <property type="entry name" value="Septum_form_inhib_MinC_C"/>
</dbReference>
<dbReference type="Gene3D" id="2.160.20.70">
    <property type="match status" value="1"/>
</dbReference>
<evidence type="ECO:0000256" key="2">
    <source>
        <dbReference type="ARBA" id="ARBA00022618"/>
    </source>
</evidence>
<dbReference type="Pfam" id="PF03775">
    <property type="entry name" value="MinC_C"/>
    <property type="match status" value="1"/>
</dbReference>
<gene>
    <name evidence="6 9" type="primary">minC</name>
    <name evidence="9" type="ORF">DSM106044_00353</name>
</gene>
<dbReference type="InterPro" id="IPR036145">
    <property type="entry name" value="MinC_C_sf"/>
</dbReference>
<keyword evidence="2 6" id="KW-0132">Cell division</keyword>
<name>A0A4U8QEG1_9FIRM</name>
<dbReference type="Pfam" id="PF22642">
    <property type="entry name" value="MinC_N_1"/>
    <property type="match status" value="1"/>
</dbReference>
<dbReference type="InterPro" id="IPR016098">
    <property type="entry name" value="CAP/MinC_C"/>
</dbReference>
<feature type="domain" description="Septum formation inhibitor MinC C-terminal" evidence="7">
    <location>
        <begin position="114"/>
        <end position="216"/>
    </location>
</feature>
<evidence type="ECO:0000313" key="10">
    <source>
        <dbReference type="Proteomes" id="UP000306509"/>
    </source>
</evidence>
<comment type="function">
    <text evidence="6">Cell division inhibitor that blocks the formation of polar Z ring septums. Rapidly oscillates between the poles of the cell to destabilize FtsZ filaments that have formed before they mature into polar Z rings. Prevents FtsZ polymerization.</text>
</comment>
<evidence type="ECO:0000259" key="8">
    <source>
        <dbReference type="Pfam" id="PF22642"/>
    </source>
</evidence>
<comment type="similarity">
    <text evidence="1 6">Belongs to the MinC family.</text>
</comment>
<dbReference type="AlphaFoldDB" id="A0A4U8QEG1"/>
<feature type="domain" description="Septum site-determining protein MinC N-terminal" evidence="8">
    <location>
        <begin position="10"/>
        <end position="82"/>
    </location>
</feature>
<evidence type="ECO:0000313" key="9">
    <source>
        <dbReference type="EMBL" id="TLD02854.1"/>
    </source>
</evidence>
<dbReference type="GO" id="GO:0000917">
    <property type="term" value="P:division septum assembly"/>
    <property type="evidence" value="ECO:0007669"/>
    <property type="project" value="UniProtKB-KW"/>
</dbReference>
<organism evidence="9 10">
    <name type="scientific">Robinsoniella peoriensis</name>
    <dbReference type="NCBI Taxonomy" id="180332"/>
    <lineage>
        <taxon>Bacteria</taxon>
        <taxon>Bacillati</taxon>
        <taxon>Bacillota</taxon>
        <taxon>Clostridia</taxon>
        <taxon>Lachnospirales</taxon>
        <taxon>Lachnospiraceae</taxon>
        <taxon>Robinsoniella</taxon>
    </lineage>
</organism>